<evidence type="ECO:0000256" key="1">
    <source>
        <dbReference type="ARBA" id="ARBA00022441"/>
    </source>
</evidence>
<comment type="caution">
    <text evidence="5">The sequence shown here is derived from an EMBL/GenBank/DDBJ whole genome shotgun (WGS) entry which is preliminary data.</text>
</comment>
<evidence type="ECO:0000313" key="5">
    <source>
        <dbReference type="EMBL" id="MQL71519.1"/>
    </source>
</evidence>
<gene>
    <name evidence="5" type="ORF">Taro_003844</name>
</gene>
<evidence type="ECO:0000256" key="3">
    <source>
        <dbReference type="SAM" id="Coils"/>
    </source>
</evidence>
<sequence>MVLDSGDHLNQLQEMKTGRFPCNSLRQLSMGFSLVPVHHKDKVFLVAFGGSKKEPSNQVEILIMVKDEHSMNWQSGQDSESTLFKKRTTGRVGLAVHLKNDGPVDSIAKHSITSIVEHHNSGRKSLSETSSEPNSVSGSVPLRKQFHHEEEYNSAQRLQKSHEDDKHTDGGDYTQKSKNQEATVKPDMAGRTGLEVTVLTESDNSNEHQKQGNRDVLEGEDISPTGIERKSMISGASNLCMLYETKIAALMRKNVLLEGQLASAVTGRDSAEKNLSCANKSREDSENKLAETVKEVELLKEKLACMEVAQEETNSLSNIVHSDNVRLEHDVAFLKAVLDDTQKELQSTRGVLAAERARAFQLQYATSLCPPLSPTSLSSLSRSALKRMSEPEGLGHHHMVRRTSDASTMFVSTPRCGTRCRTHL</sequence>
<reference evidence="5" key="1">
    <citation type="submission" date="2017-07" db="EMBL/GenBank/DDBJ databases">
        <title>Taro Niue Genome Assembly and Annotation.</title>
        <authorList>
            <person name="Atibalentja N."/>
            <person name="Keating K."/>
            <person name="Fields C.J."/>
        </authorList>
    </citation>
    <scope>NUCLEOTIDE SEQUENCE</scope>
    <source>
        <strain evidence="5">Niue_2</strain>
        <tissue evidence="5">Leaf</tissue>
    </source>
</reference>
<keyword evidence="6" id="KW-1185">Reference proteome</keyword>
<dbReference type="PANTHER" id="PTHR46093">
    <property type="entry name" value="ACYL-COA-BINDING DOMAIN-CONTAINING PROTEIN 5"/>
    <property type="match status" value="1"/>
</dbReference>
<protein>
    <submittedName>
        <fullName evidence="5">Uncharacterized protein</fullName>
    </submittedName>
</protein>
<name>A0A843TT28_COLES</name>
<keyword evidence="2" id="KW-0677">Repeat</keyword>
<evidence type="ECO:0000313" key="6">
    <source>
        <dbReference type="Proteomes" id="UP000652761"/>
    </source>
</evidence>
<feature type="compositionally biased region" description="Basic and acidic residues" evidence="4">
    <location>
        <begin position="160"/>
        <end position="170"/>
    </location>
</feature>
<accession>A0A843TT28</accession>
<feature type="compositionally biased region" description="Basic and acidic residues" evidence="4">
    <location>
        <begin position="205"/>
        <end position="217"/>
    </location>
</feature>
<organism evidence="5 6">
    <name type="scientific">Colocasia esculenta</name>
    <name type="common">Wild taro</name>
    <name type="synonym">Arum esculentum</name>
    <dbReference type="NCBI Taxonomy" id="4460"/>
    <lineage>
        <taxon>Eukaryota</taxon>
        <taxon>Viridiplantae</taxon>
        <taxon>Streptophyta</taxon>
        <taxon>Embryophyta</taxon>
        <taxon>Tracheophyta</taxon>
        <taxon>Spermatophyta</taxon>
        <taxon>Magnoliopsida</taxon>
        <taxon>Liliopsida</taxon>
        <taxon>Araceae</taxon>
        <taxon>Aroideae</taxon>
        <taxon>Colocasieae</taxon>
        <taxon>Colocasia</taxon>
    </lineage>
</organism>
<evidence type="ECO:0000256" key="2">
    <source>
        <dbReference type="ARBA" id="ARBA00022737"/>
    </source>
</evidence>
<feature type="region of interest" description="Disordered" evidence="4">
    <location>
        <begin position="117"/>
        <end position="222"/>
    </location>
</feature>
<dbReference type="Proteomes" id="UP000652761">
    <property type="component" value="Unassembled WGS sequence"/>
</dbReference>
<keyword evidence="1" id="KW-0880">Kelch repeat</keyword>
<dbReference type="PANTHER" id="PTHR46093:SF4">
    <property type="entry name" value="GALACTOSE OXIDASE_KELCH REPEAT SUPERFAMILY PROTEIN"/>
    <property type="match status" value="1"/>
</dbReference>
<dbReference type="EMBL" id="NMUH01000101">
    <property type="protein sequence ID" value="MQL71519.1"/>
    <property type="molecule type" value="Genomic_DNA"/>
</dbReference>
<keyword evidence="3" id="KW-0175">Coiled coil</keyword>
<dbReference type="AlphaFoldDB" id="A0A843TT28"/>
<dbReference type="OrthoDB" id="10251809at2759"/>
<feature type="coiled-coil region" evidence="3">
    <location>
        <begin position="268"/>
        <end position="344"/>
    </location>
</feature>
<evidence type="ECO:0000256" key="4">
    <source>
        <dbReference type="SAM" id="MobiDB-lite"/>
    </source>
</evidence>
<proteinExistence type="predicted"/>
<feature type="compositionally biased region" description="Polar residues" evidence="4">
    <location>
        <begin position="123"/>
        <end position="138"/>
    </location>
</feature>